<dbReference type="Proteomes" id="UP000635245">
    <property type="component" value="Unassembled WGS sequence"/>
</dbReference>
<accession>A0A934QN83</accession>
<name>A0A934QN83_9PSEU</name>
<evidence type="ECO:0000313" key="2">
    <source>
        <dbReference type="Proteomes" id="UP000635245"/>
    </source>
</evidence>
<evidence type="ECO:0000313" key="1">
    <source>
        <dbReference type="EMBL" id="MBK1785122.1"/>
    </source>
</evidence>
<organism evidence="1 2">
    <name type="scientific">Prauserella cavernicola</name>
    <dbReference type="NCBI Taxonomy" id="2800127"/>
    <lineage>
        <taxon>Bacteria</taxon>
        <taxon>Bacillati</taxon>
        <taxon>Actinomycetota</taxon>
        <taxon>Actinomycetes</taxon>
        <taxon>Pseudonocardiales</taxon>
        <taxon>Pseudonocardiaceae</taxon>
        <taxon>Prauserella</taxon>
    </lineage>
</organism>
<gene>
    <name evidence="1" type="ORF">JHE00_12375</name>
</gene>
<protein>
    <submittedName>
        <fullName evidence="1">Uncharacterized protein</fullName>
    </submittedName>
</protein>
<comment type="caution">
    <text evidence="1">The sequence shown here is derived from an EMBL/GenBank/DDBJ whole genome shotgun (WGS) entry which is preliminary data.</text>
</comment>
<keyword evidence="2" id="KW-1185">Reference proteome</keyword>
<sequence length="171" mass="19178">MTMWSLTVTAALDRAPSQHETMQLGREIAGEDLVMVGIQDNRVSCVVSSESVDGFGILQDVIDNYEQTMAHHGFTVLSWESAEVLSEAETQRRIEAAAIPAMVSATEFAELCGITKQRIYELETERKKTVEQGKTSRFPTPVVPGYWLRSAAEHYAKNRPRRPGRPRKDQP</sequence>
<dbReference type="RefSeq" id="WP_200318013.1">
    <property type="nucleotide sequence ID" value="NZ_JAENJH010000002.1"/>
</dbReference>
<dbReference type="AlphaFoldDB" id="A0A934QN83"/>
<proteinExistence type="predicted"/>
<dbReference type="EMBL" id="JAENJH010000002">
    <property type="protein sequence ID" value="MBK1785122.1"/>
    <property type="molecule type" value="Genomic_DNA"/>
</dbReference>
<reference evidence="1" key="1">
    <citation type="submission" date="2020-12" db="EMBL/GenBank/DDBJ databases">
        <title>Prauserella sp. ASG 168, a novel actinomycete isolated from cave rock.</title>
        <authorList>
            <person name="Suriyachadkun C."/>
        </authorList>
    </citation>
    <scope>NUCLEOTIDE SEQUENCE</scope>
    <source>
        <strain evidence="1">ASG 168</strain>
    </source>
</reference>